<evidence type="ECO:0000256" key="6">
    <source>
        <dbReference type="ARBA" id="ARBA00023125"/>
    </source>
</evidence>
<dbReference type="InterPro" id="IPR002848">
    <property type="entry name" value="Translin_fam"/>
</dbReference>
<dbReference type="InterPro" id="IPR036081">
    <property type="entry name" value="Translin_sf"/>
</dbReference>
<dbReference type="InterPro" id="IPR016069">
    <property type="entry name" value="Translin_C"/>
</dbReference>
<accession>A0A136J1R5</accession>
<dbReference type="Pfam" id="PF01997">
    <property type="entry name" value="Translin"/>
    <property type="match status" value="1"/>
</dbReference>
<evidence type="ECO:0000313" key="9">
    <source>
        <dbReference type="Proteomes" id="UP000070501"/>
    </source>
</evidence>
<dbReference type="GO" id="GO:0016070">
    <property type="term" value="P:RNA metabolic process"/>
    <property type="evidence" value="ECO:0007669"/>
    <property type="project" value="InterPro"/>
</dbReference>
<dbReference type="AlphaFoldDB" id="A0A136J1R5"/>
<protein>
    <submittedName>
        <fullName evidence="8">Translin</fullName>
    </submittedName>
</protein>
<proteinExistence type="inferred from homology"/>
<evidence type="ECO:0000256" key="2">
    <source>
        <dbReference type="ARBA" id="ARBA00004496"/>
    </source>
</evidence>
<comment type="subcellular location">
    <subcellularLocation>
        <location evidence="2">Cytoplasm</location>
    </subcellularLocation>
    <subcellularLocation>
        <location evidence="1">Nucleus</location>
    </subcellularLocation>
</comment>
<dbReference type="GO" id="GO:0043565">
    <property type="term" value="F:sequence-specific DNA binding"/>
    <property type="evidence" value="ECO:0007669"/>
    <property type="project" value="InterPro"/>
</dbReference>
<dbReference type="GO" id="GO:0005737">
    <property type="term" value="C:cytoplasm"/>
    <property type="evidence" value="ECO:0007669"/>
    <property type="project" value="UniProtKB-SubCell"/>
</dbReference>
<dbReference type="Gene3D" id="1.20.58.190">
    <property type="entry name" value="Translin, domain 1"/>
    <property type="match status" value="1"/>
</dbReference>
<dbReference type="FunFam" id="1.20.58.200:FF:000002">
    <property type="entry name" value="Putative translin"/>
    <property type="match status" value="1"/>
</dbReference>
<dbReference type="InParanoid" id="A0A136J1R5"/>
<keyword evidence="4" id="KW-0963">Cytoplasm</keyword>
<evidence type="ECO:0000256" key="7">
    <source>
        <dbReference type="ARBA" id="ARBA00023242"/>
    </source>
</evidence>
<keyword evidence="7" id="KW-0539">Nucleus</keyword>
<reference evidence="9" key="1">
    <citation type="submission" date="2016-02" db="EMBL/GenBank/DDBJ databases">
        <title>Draft genome sequence of Microdochium bolleyi, a fungal endophyte of beachgrass.</title>
        <authorList>
            <consortium name="DOE Joint Genome Institute"/>
            <person name="David A.S."/>
            <person name="May G."/>
            <person name="Haridas S."/>
            <person name="Lim J."/>
            <person name="Wang M."/>
            <person name="Labutti K."/>
            <person name="Lipzen A."/>
            <person name="Barry K."/>
            <person name="Grigoriev I.V."/>
        </authorList>
    </citation>
    <scope>NUCLEOTIDE SEQUENCE [LARGE SCALE GENOMIC DNA]</scope>
    <source>
        <strain evidence="9">J235TASD1</strain>
    </source>
</reference>
<evidence type="ECO:0000256" key="5">
    <source>
        <dbReference type="ARBA" id="ARBA00022884"/>
    </source>
</evidence>
<dbReference type="InterPro" id="IPR016068">
    <property type="entry name" value="Translin_N"/>
</dbReference>
<dbReference type="Gene3D" id="1.20.58.200">
    <property type="entry name" value="Translin, domain 2"/>
    <property type="match status" value="1"/>
</dbReference>
<dbReference type="GO" id="GO:0003697">
    <property type="term" value="F:single-stranded DNA binding"/>
    <property type="evidence" value="ECO:0007669"/>
    <property type="project" value="InterPro"/>
</dbReference>
<keyword evidence="6" id="KW-0238">DNA-binding</keyword>
<comment type="similarity">
    <text evidence="3">Belongs to the translin family.</text>
</comment>
<dbReference type="GO" id="GO:0005634">
    <property type="term" value="C:nucleus"/>
    <property type="evidence" value="ECO:0007669"/>
    <property type="project" value="UniProtKB-SubCell"/>
</dbReference>
<evidence type="ECO:0000313" key="8">
    <source>
        <dbReference type="EMBL" id="KXJ90976.1"/>
    </source>
</evidence>
<dbReference type="SUPFAM" id="SSF74784">
    <property type="entry name" value="Translin"/>
    <property type="match status" value="1"/>
</dbReference>
<keyword evidence="5" id="KW-0694">RNA-binding</keyword>
<evidence type="ECO:0000256" key="1">
    <source>
        <dbReference type="ARBA" id="ARBA00004123"/>
    </source>
</evidence>
<dbReference type="Proteomes" id="UP000070501">
    <property type="component" value="Unassembled WGS sequence"/>
</dbReference>
<keyword evidence="9" id="KW-1185">Reference proteome</keyword>
<name>A0A136J1R5_9PEZI</name>
<sequence>MASQDTPMTTQAAPAMIDPSIFEYLKTHGEQELEVSENLSRIVSSLNRHVAIAQGHLSRIHATPNATRPALLAQIEKDGIQPEIATVAELAQYASKFPYYKHNGRWSRAMQNVVSTILLTAWLGGLGTETRPGELGRLLTIDEVGELLQVPVNLKDRDAFHLTIEEYLLALTEICDELSRLAMNSVTLGDPELTVRISSFIKDLFAGFQLLNLKNDILRKRVDSVKYSVKKVEDVIYDLTLRGLIPKVEASA</sequence>
<dbReference type="EMBL" id="KQ964251">
    <property type="protein sequence ID" value="KXJ90976.1"/>
    <property type="molecule type" value="Genomic_DNA"/>
</dbReference>
<dbReference type="OrthoDB" id="829at2759"/>
<evidence type="ECO:0000256" key="4">
    <source>
        <dbReference type="ARBA" id="ARBA00022490"/>
    </source>
</evidence>
<gene>
    <name evidence="8" type="ORF">Micbo1qcDRAFT_135312</name>
</gene>
<dbReference type="PANTHER" id="PTHR10741">
    <property type="entry name" value="TRANSLIN AND TRANSLIN ASSOCIATED PROTEIN X"/>
    <property type="match status" value="1"/>
</dbReference>
<dbReference type="GO" id="GO:0003723">
    <property type="term" value="F:RNA binding"/>
    <property type="evidence" value="ECO:0007669"/>
    <property type="project" value="UniProtKB-KW"/>
</dbReference>
<dbReference type="CDD" id="cd14819">
    <property type="entry name" value="Translin"/>
    <property type="match status" value="1"/>
</dbReference>
<dbReference type="InterPro" id="IPR033956">
    <property type="entry name" value="Translin"/>
</dbReference>
<evidence type="ECO:0000256" key="3">
    <source>
        <dbReference type="ARBA" id="ARBA00005902"/>
    </source>
</evidence>
<organism evidence="8 9">
    <name type="scientific">Microdochium bolleyi</name>
    <dbReference type="NCBI Taxonomy" id="196109"/>
    <lineage>
        <taxon>Eukaryota</taxon>
        <taxon>Fungi</taxon>
        <taxon>Dikarya</taxon>
        <taxon>Ascomycota</taxon>
        <taxon>Pezizomycotina</taxon>
        <taxon>Sordariomycetes</taxon>
        <taxon>Xylariomycetidae</taxon>
        <taxon>Xylariales</taxon>
        <taxon>Microdochiaceae</taxon>
        <taxon>Microdochium</taxon>
    </lineage>
</organism>
<dbReference type="STRING" id="196109.A0A136J1R5"/>